<name>A0A2T2XIP0_9FIRM</name>
<gene>
    <name evidence="8" type="ORF">C7B46_05440</name>
</gene>
<feature type="transmembrane region" description="Helical" evidence="6">
    <location>
        <begin position="393"/>
        <end position="411"/>
    </location>
</feature>
<keyword evidence="4 6" id="KW-1133">Transmembrane helix</keyword>
<evidence type="ECO:0000256" key="2">
    <source>
        <dbReference type="ARBA" id="ARBA00022448"/>
    </source>
</evidence>
<dbReference type="Gene3D" id="1.20.1720.10">
    <property type="entry name" value="Multidrug resistance protein D"/>
    <property type="match status" value="1"/>
</dbReference>
<dbReference type="EMBL" id="PXYW01000009">
    <property type="protein sequence ID" value="PSR34362.1"/>
    <property type="molecule type" value="Genomic_DNA"/>
</dbReference>
<dbReference type="InterPro" id="IPR020846">
    <property type="entry name" value="MFS_dom"/>
</dbReference>
<reference evidence="8 9" key="1">
    <citation type="journal article" date="2014" name="BMC Genomics">
        <title>Comparison of environmental and isolate Sulfobacillus genomes reveals diverse carbon, sulfur, nitrogen, and hydrogen metabolisms.</title>
        <authorList>
            <person name="Justice N.B."/>
            <person name="Norman A."/>
            <person name="Brown C.T."/>
            <person name="Singh A."/>
            <person name="Thomas B.C."/>
            <person name="Banfield J.F."/>
        </authorList>
    </citation>
    <scope>NUCLEOTIDE SEQUENCE [LARGE SCALE GENOMIC DNA]</scope>
    <source>
        <strain evidence="8">AMDSBA4</strain>
    </source>
</reference>
<proteinExistence type="predicted"/>
<feature type="transmembrane region" description="Helical" evidence="6">
    <location>
        <begin position="162"/>
        <end position="180"/>
    </location>
</feature>
<keyword evidence="3 6" id="KW-0812">Transmembrane</keyword>
<evidence type="ECO:0000256" key="3">
    <source>
        <dbReference type="ARBA" id="ARBA00022692"/>
    </source>
</evidence>
<protein>
    <recommendedName>
        <fullName evidence="7">Major facilitator superfamily (MFS) profile domain-containing protein</fullName>
    </recommendedName>
</protein>
<evidence type="ECO:0000256" key="5">
    <source>
        <dbReference type="ARBA" id="ARBA00023136"/>
    </source>
</evidence>
<evidence type="ECO:0000256" key="1">
    <source>
        <dbReference type="ARBA" id="ARBA00004651"/>
    </source>
</evidence>
<dbReference type="Proteomes" id="UP000242972">
    <property type="component" value="Unassembled WGS sequence"/>
</dbReference>
<dbReference type="InterPro" id="IPR036259">
    <property type="entry name" value="MFS_trans_sf"/>
</dbReference>
<evidence type="ECO:0000256" key="4">
    <source>
        <dbReference type="ARBA" id="ARBA00022989"/>
    </source>
</evidence>
<dbReference type="InterPro" id="IPR011701">
    <property type="entry name" value="MFS"/>
</dbReference>
<dbReference type="SUPFAM" id="SSF103473">
    <property type="entry name" value="MFS general substrate transporter"/>
    <property type="match status" value="1"/>
</dbReference>
<dbReference type="Gene3D" id="1.20.1250.20">
    <property type="entry name" value="MFS general substrate transporter like domains"/>
    <property type="match status" value="1"/>
</dbReference>
<accession>A0A2T2XIP0</accession>
<feature type="transmembrane region" description="Helical" evidence="6">
    <location>
        <begin position="347"/>
        <end position="372"/>
    </location>
</feature>
<feature type="domain" description="Major facilitator superfamily (MFS) profile" evidence="7">
    <location>
        <begin position="7"/>
        <end position="453"/>
    </location>
</feature>
<feature type="transmembrane region" description="Helical" evidence="6">
    <location>
        <begin position="104"/>
        <end position="122"/>
    </location>
</feature>
<feature type="transmembrane region" description="Helical" evidence="6">
    <location>
        <begin position="219"/>
        <end position="236"/>
    </location>
</feature>
<dbReference type="Pfam" id="PF07690">
    <property type="entry name" value="MFS_1"/>
    <property type="match status" value="2"/>
</dbReference>
<keyword evidence="5 6" id="KW-0472">Membrane</keyword>
<dbReference type="PROSITE" id="PS50850">
    <property type="entry name" value="MFS"/>
    <property type="match status" value="1"/>
</dbReference>
<comment type="subcellular location">
    <subcellularLocation>
        <location evidence="1">Cell membrane</location>
        <topology evidence="1">Multi-pass membrane protein</topology>
    </subcellularLocation>
</comment>
<dbReference type="AlphaFoldDB" id="A0A2T2XIP0"/>
<feature type="transmembrane region" description="Helical" evidence="6">
    <location>
        <begin position="293"/>
        <end position="312"/>
    </location>
</feature>
<organism evidence="8 9">
    <name type="scientific">Sulfobacillus benefaciens</name>
    <dbReference type="NCBI Taxonomy" id="453960"/>
    <lineage>
        <taxon>Bacteria</taxon>
        <taxon>Bacillati</taxon>
        <taxon>Bacillota</taxon>
        <taxon>Clostridia</taxon>
        <taxon>Eubacteriales</taxon>
        <taxon>Clostridiales Family XVII. Incertae Sedis</taxon>
        <taxon>Sulfobacillus</taxon>
    </lineage>
</organism>
<feature type="transmembrane region" description="Helical" evidence="6">
    <location>
        <begin position="257"/>
        <end position="281"/>
    </location>
</feature>
<evidence type="ECO:0000313" key="9">
    <source>
        <dbReference type="Proteomes" id="UP000242972"/>
    </source>
</evidence>
<sequence length="463" mass="48808">MVSTRRLASSVLLATFLAAWDSTVVGTIGPSIAQHLGGLAWYPWMLTGFMIAATVITPLVGHLTSEYPPESLYRGSIAIFLLGSIGSASALSMGWFIATRILQGIGAGGILTLGLILTGQYYQGLERIRMQGRLSAMWGLAGLLGPTLGGMMAQWVSWRGLFVINVLIGTAAFAALGPLASTVRPTKGTVDWAGALWLAGGLTAGVSSVTAFQQDPRSILGWILLGMAVGLGLGWWRTERHSSHPLIPLNWLKDPRITVPSLLAMTAGGTLYAAVLIIPLWLHIAWQFSPVDVGLAILPLPVGWAAGSLATAPIMERMRLSSTVQAGMVGIIAGMSLNEFAGGHSHWLWIVLGGTLLGIGVGVVIMATLNSVQSKIPRDELGSATGLYNLGRTLGNTLGPGVIGGLVLLLWKLSSGTHSTQEVLSFTQAVHQVFSGVLILWAILLIVAVTNQNRHPIRGDGKT</sequence>
<dbReference type="PANTHER" id="PTHR23501:SF191">
    <property type="entry name" value="VACUOLAR BASIC AMINO ACID TRANSPORTER 4"/>
    <property type="match status" value="1"/>
</dbReference>
<evidence type="ECO:0000259" key="7">
    <source>
        <dbReference type="PROSITE" id="PS50850"/>
    </source>
</evidence>
<feature type="transmembrane region" description="Helical" evidence="6">
    <location>
        <begin position="42"/>
        <end position="65"/>
    </location>
</feature>
<feature type="transmembrane region" description="Helical" evidence="6">
    <location>
        <begin position="192"/>
        <end position="213"/>
    </location>
</feature>
<feature type="transmembrane region" description="Helical" evidence="6">
    <location>
        <begin position="431"/>
        <end position="449"/>
    </location>
</feature>
<comment type="caution">
    <text evidence="8">The sequence shown here is derived from an EMBL/GenBank/DDBJ whole genome shotgun (WGS) entry which is preliminary data.</text>
</comment>
<dbReference type="PRINTS" id="PR01036">
    <property type="entry name" value="TCRTETB"/>
</dbReference>
<evidence type="ECO:0000256" key="6">
    <source>
        <dbReference type="SAM" id="Phobius"/>
    </source>
</evidence>
<keyword evidence="2" id="KW-0813">Transport</keyword>
<dbReference type="GO" id="GO:0005886">
    <property type="term" value="C:plasma membrane"/>
    <property type="evidence" value="ECO:0007669"/>
    <property type="project" value="UniProtKB-SubCell"/>
</dbReference>
<dbReference type="GO" id="GO:0022857">
    <property type="term" value="F:transmembrane transporter activity"/>
    <property type="evidence" value="ECO:0007669"/>
    <property type="project" value="InterPro"/>
</dbReference>
<feature type="transmembrane region" description="Helical" evidence="6">
    <location>
        <begin position="77"/>
        <end position="98"/>
    </location>
</feature>
<dbReference type="PANTHER" id="PTHR23501">
    <property type="entry name" value="MAJOR FACILITATOR SUPERFAMILY"/>
    <property type="match status" value="1"/>
</dbReference>
<feature type="transmembrane region" description="Helical" evidence="6">
    <location>
        <begin position="134"/>
        <end position="156"/>
    </location>
</feature>
<evidence type="ECO:0000313" key="8">
    <source>
        <dbReference type="EMBL" id="PSR34362.1"/>
    </source>
</evidence>